<keyword evidence="12" id="KW-1185">Reference proteome</keyword>
<dbReference type="PROSITE" id="PS51847">
    <property type="entry name" value="SMP"/>
    <property type="match status" value="1"/>
</dbReference>
<dbReference type="InterPro" id="IPR031468">
    <property type="entry name" value="SMP_LBD"/>
</dbReference>
<dbReference type="GO" id="GO:1990456">
    <property type="term" value="P:mitochondrion-endoplasmic reticulum membrane tethering"/>
    <property type="evidence" value="ECO:0007669"/>
    <property type="project" value="TreeGrafter"/>
</dbReference>
<dbReference type="Proteomes" id="UP000007148">
    <property type="component" value="Unassembled WGS sequence"/>
</dbReference>
<dbReference type="OrthoDB" id="5599157at2759"/>
<keyword evidence="2" id="KW-0813">Transport</keyword>
<keyword evidence="5 9" id="KW-1133">Transmembrane helix</keyword>
<evidence type="ECO:0000313" key="11">
    <source>
        <dbReference type="EMBL" id="CCA77919.1"/>
    </source>
</evidence>
<dbReference type="eggNOG" id="ENOG502QUUW">
    <property type="taxonomic scope" value="Eukaryota"/>
</dbReference>
<keyword evidence="8 9" id="KW-0472">Membrane</keyword>
<dbReference type="Pfam" id="PF10296">
    <property type="entry name" value="MMM1"/>
    <property type="match status" value="2"/>
</dbReference>
<evidence type="ECO:0000256" key="8">
    <source>
        <dbReference type="ARBA" id="ARBA00023136"/>
    </source>
</evidence>
<accession>G4U2W0</accession>
<evidence type="ECO:0000256" key="6">
    <source>
        <dbReference type="ARBA" id="ARBA00023055"/>
    </source>
</evidence>
<feature type="transmembrane region" description="Helical" evidence="9">
    <location>
        <begin position="6"/>
        <end position="24"/>
    </location>
</feature>
<sequence length="303" mass="33394">MPTTITHVVYPTILAALVAYVVTLQPTFTQGFILGQLSILFLLALVLKYLFLDSSATPAVPPSFAPLSAQERGAKAGHVFEEKLDESVTSLPLPLHDGTESAEWFNLILHEVFNSYRQQLRDNVRGDAGNDIARTRIQRYLNEHRGSGLIDPIVVNAVSLGHSAPKLSNAHIIPRAVDQKDATGPQIRIEATYTDTVSLGLSTSVCFNQPVPGFARLPVSLSVALNFLRATILIFPPAPDDPEPTLTLQLQPDVELSLHTNSLFGLRAKLENVSKVHELLENRIRRALVERGTWRIHLPLKKT</sequence>
<dbReference type="GO" id="GO:0032865">
    <property type="term" value="C:ERMES complex"/>
    <property type="evidence" value="ECO:0007669"/>
    <property type="project" value="TreeGrafter"/>
</dbReference>
<dbReference type="FunCoup" id="G4U2W0">
    <property type="interactions" value="86"/>
</dbReference>
<organism evidence="11 12">
    <name type="scientific">Serendipita indica (strain DSM 11827)</name>
    <name type="common">Root endophyte fungus</name>
    <name type="synonym">Piriformospora indica</name>
    <dbReference type="NCBI Taxonomy" id="1109443"/>
    <lineage>
        <taxon>Eukaryota</taxon>
        <taxon>Fungi</taxon>
        <taxon>Dikarya</taxon>
        <taxon>Basidiomycota</taxon>
        <taxon>Agaricomycotina</taxon>
        <taxon>Agaricomycetes</taxon>
        <taxon>Sebacinales</taxon>
        <taxon>Serendipitaceae</taxon>
        <taxon>Serendipita</taxon>
    </lineage>
</organism>
<proteinExistence type="predicted"/>
<dbReference type="InterPro" id="IPR019411">
    <property type="entry name" value="MMM1_dom"/>
</dbReference>
<evidence type="ECO:0000256" key="1">
    <source>
        <dbReference type="ARBA" id="ARBA00004586"/>
    </source>
</evidence>
<keyword evidence="4" id="KW-0256">Endoplasmic reticulum</keyword>
<protein>
    <recommendedName>
        <fullName evidence="10">SMP-LTD domain-containing protein</fullName>
    </recommendedName>
</protein>
<dbReference type="STRING" id="1109443.G4U2W0"/>
<name>G4U2W0_SERID</name>
<keyword evidence="3 9" id="KW-0812">Transmembrane</keyword>
<evidence type="ECO:0000256" key="2">
    <source>
        <dbReference type="ARBA" id="ARBA00022448"/>
    </source>
</evidence>
<keyword evidence="7" id="KW-0446">Lipid-binding</keyword>
<dbReference type="OMA" id="WSFTQGL"/>
<evidence type="ECO:0000256" key="7">
    <source>
        <dbReference type="ARBA" id="ARBA00023121"/>
    </source>
</evidence>
<evidence type="ECO:0000313" key="12">
    <source>
        <dbReference type="Proteomes" id="UP000007148"/>
    </source>
</evidence>
<dbReference type="EMBL" id="CAFZ01001877">
    <property type="protein sequence ID" value="CCA77919.1"/>
    <property type="molecule type" value="Genomic_DNA"/>
</dbReference>
<gene>
    <name evidence="11" type="ORF">PIIN_08742</name>
</gene>
<dbReference type="GO" id="GO:0015914">
    <property type="term" value="P:phospholipid transport"/>
    <property type="evidence" value="ECO:0007669"/>
    <property type="project" value="TreeGrafter"/>
</dbReference>
<comment type="caution">
    <text evidence="11">The sequence shown here is derived from an EMBL/GenBank/DDBJ whole genome shotgun (WGS) entry which is preliminary data.</text>
</comment>
<dbReference type="PANTHER" id="PTHR13466">
    <property type="entry name" value="TEX2 PROTEIN-RELATED"/>
    <property type="match status" value="1"/>
</dbReference>
<evidence type="ECO:0000256" key="5">
    <source>
        <dbReference type="ARBA" id="ARBA00022989"/>
    </source>
</evidence>
<evidence type="ECO:0000256" key="4">
    <source>
        <dbReference type="ARBA" id="ARBA00022824"/>
    </source>
</evidence>
<dbReference type="GO" id="GO:0008289">
    <property type="term" value="F:lipid binding"/>
    <property type="evidence" value="ECO:0007669"/>
    <property type="project" value="UniProtKB-KW"/>
</dbReference>
<reference evidence="11 12" key="1">
    <citation type="journal article" date="2011" name="PLoS Pathog.">
        <title>Endophytic Life Strategies Decoded by Genome and Transcriptome Analyses of the Mutualistic Root Symbiont Piriformospora indica.</title>
        <authorList>
            <person name="Zuccaro A."/>
            <person name="Lahrmann U."/>
            <person name="Guldener U."/>
            <person name="Langen G."/>
            <person name="Pfiffi S."/>
            <person name="Biedenkopf D."/>
            <person name="Wong P."/>
            <person name="Samans B."/>
            <person name="Grimm C."/>
            <person name="Basiewicz M."/>
            <person name="Murat C."/>
            <person name="Martin F."/>
            <person name="Kogel K.H."/>
        </authorList>
    </citation>
    <scope>NUCLEOTIDE SEQUENCE [LARGE SCALE GENOMIC DNA]</scope>
    <source>
        <strain evidence="11 12">DSM 11827</strain>
    </source>
</reference>
<keyword evidence="6" id="KW-0445">Lipid transport</keyword>
<evidence type="ECO:0000259" key="10">
    <source>
        <dbReference type="PROSITE" id="PS51847"/>
    </source>
</evidence>
<evidence type="ECO:0000256" key="3">
    <source>
        <dbReference type="ARBA" id="ARBA00022692"/>
    </source>
</evidence>
<comment type="subcellular location">
    <subcellularLocation>
        <location evidence="1">Endoplasmic reticulum membrane</location>
    </subcellularLocation>
</comment>
<feature type="transmembrane region" description="Helical" evidence="9">
    <location>
        <begin position="31"/>
        <end position="52"/>
    </location>
</feature>
<dbReference type="GO" id="GO:0005789">
    <property type="term" value="C:endoplasmic reticulum membrane"/>
    <property type="evidence" value="ECO:0007669"/>
    <property type="project" value="UniProtKB-SubCell"/>
</dbReference>
<dbReference type="HOGENOM" id="CLU_032730_0_0_1"/>
<dbReference type="InParanoid" id="G4U2W0"/>
<dbReference type="CDD" id="cd21671">
    <property type="entry name" value="SMP_Mmm1"/>
    <property type="match status" value="1"/>
</dbReference>
<dbReference type="PANTHER" id="PTHR13466:SF0">
    <property type="entry name" value="SMP-LTD DOMAIN-CONTAINING PROTEIN"/>
    <property type="match status" value="1"/>
</dbReference>
<feature type="domain" description="SMP-LTD" evidence="10">
    <location>
        <begin position="98"/>
        <end position="303"/>
    </location>
</feature>
<evidence type="ECO:0000256" key="9">
    <source>
        <dbReference type="SAM" id="Phobius"/>
    </source>
</evidence>
<dbReference type="AlphaFoldDB" id="G4U2W0"/>